<reference evidence="3 4" key="1">
    <citation type="journal article" date="2024" name="BMC Genomics">
        <title>De novo assembly and annotation of Popillia japonica's genome with initial clues to its potential as an invasive pest.</title>
        <authorList>
            <person name="Cucini C."/>
            <person name="Boschi S."/>
            <person name="Funari R."/>
            <person name="Cardaioli E."/>
            <person name="Iannotti N."/>
            <person name="Marturano G."/>
            <person name="Paoli F."/>
            <person name="Bruttini M."/>
            <person name="Carapelli A."/>
            <person name="Frati F."/>
            <person name="Nardi F."/>
        </authorList>
    </citation>
    <scope>NUCLEOTIDE SEQUENCE [LARGE SCALE GENOMIC DNA]</scope>
    <source>
        <strain evidence="3">DMR45628</strain>
    </source>
</reference>
<dbReference type="EMBL" id="JASPKY010000517">
    <property type="protein sequence ID" value="KAK9694270.1"/>
    <property type="molecule type" value="Genomic_DNA"/>
</dbReference>
<comment type="caution">
    <text evidence="3">The sequence shown here is derived from an EMBL/GenBank/DDBJ whole genome shotgun (WGS) entry which is preliminary data.</text>
</comment>
<dbReference type="InterPro" id="IPR058520">
    <property type="entry name" value="DUF8207"/>
</dbReference>
<dbReference type="Gene3D" id="3.30.420.10">
    <property type="entry name" value="Ribonuclease H-like superfamily/Ribonuclease H"/>
    <property type="match status" value="1"/>
</dbReference>
<dbReference type="Pfam" id="PF26634">
    <property type="entry name" value="DUF8207"/>
    <property type="match status" value="1"/>
</dbReference>
<dbReference type="InterPro" id="IPR001584">
    <property type="entry name" value="Integrase_cat-core"/>
</dbReference>
<evidence type="ECO:0000259" key="1">
    <source>
        <dbReference type="PROSITE" id="PS50013"/>
    </source>
</evidence>
<dbReference type="SUPFAM" id="SSF53098">
    <property type="entry name" value="Ribonuclease H-like"/>
    <property type="match status" value="1"/>
</dbReference>
<dbReference type="PANTHER" id="PTHR46585">
    <property type="entry name" value="INTEGRASE CORE DOMAIN CONTAINING PROTEIN"/>
    <property type="match status" value="1"/>
</dbReference>
<organism evidence="3 4">
    <name type="scientific">Popillia japonica</name>
    <name type="common">Japanese beetle</name>
    <dbReference type="NCBI Taxonomy" id="7064"/>
    <lineage>
        <taxon>Eukaryota</taxon>
        <taxon>Metazoa</taxon>
        <taxon>Ecdysozoa</taxon>
        <taxon>Arthropoda</taxon>
        <taxon>Hexapoda</taxon>
        <taxon>Insecta</taxon>
        <taxon>Pterygota</taxon>
        <taxon>Neoptera</taxon>
        <taxon>Endopterygota</taxon>
        <taxon>Coleoptera</taxon>
        <taxon>Polyphaga</taxon>
        <taxon>Scarabaeiformia</taxon>
        <taxon>Scarabaeidae</taxon>
        <taxon>Rutelinae</taxon>
        <taxon>Popillia</taxon>
    </lineage>
</organism>
<dbReference type="GO" id="GO:0003676">
    <property type="term" value="F:nucleic acid binding"/>
    <property type="evidence" value="ECO:0007669"/>
    <property type="project" value="InterPro"/>
</dbReference>
<evidence type="ECO:0000313" key="4">
    <source>
        <dbReference type="Proteomes" id="UP001458880"/>
    </source>
</evidence>
<dbReference type="GO" id="GO:0015074">
    <property type="term" value="P:DNA integration"/>
    <property type="evidence" value="ECO:0007669"/>
    <property type="project" value="InterPro"/>
</dbReference>
<dbReference type="Pfam" id="PF00665">
    <property type="entry name" value="rve"/>
    <property type="match status" value="1"/>
</dbReference>
<dbReference type="InterPro" id="IPR036397">
    <property type="entry name" value="RNaseH_sf"/>
</dbReference>
<gene>
    <name evidence="3" type="ORF">QE152_g33632</name>
</gene>
<accession>A0AAW1IVM2</accession>
<proteinExistence type="predicted"/>
<feature type="domain" description="Integrase catalytic" evidence="2">
    <location>
        <begin position="296"/>
        <end position="469"/>
    </location>
</feature>
<dbReference type="Proteomes" id="UP001458880">
    <property type="component" value="Unassembled WGS sequence"/>
</dbReference>
<evidence type="ECO:0000259" key="2">
    <source>
        <dbReference type="PROSITE" id="PS50994"/>
    </source>
</evidence>
<feature type="domain" description="Chromo" evidence="1">
    <location>
        <begin position="558"/>
        <end position="592"/>
    </location>
</feature>
<dbReference type="PROSITE" id="PS50994">
    <property type="entry name" value="INTEGRASE"/>
    <property type="match status" value="1"/>
</dbReference>
<keyword evidence="4" id="KW-1185">Reference proteome</keyword>
<dbReference type="InterPro" id="IPR016197">
    <property type="entry name" value="Chromo-like_dom_sf"/>
</dbReference>
<sequence>MINPNEKEIKKKIIATRRSIKNKLSILKHGEIAQEKKFLPITKHLKQIEHKLDGKKEDTSNSTVMKKDVEASDMKFITNEIMKTEDLFTPSFTISSSKEEDKLDFFKNYALLPKSYITKMFEDKEKDRRLQTFDYKYGVRYENGNFYIGNSPIEIHPNGDIELKNKLYTGTKGLYELLFKKKPTSYTEDDEKNYKKIALKTNLILRYYQPKQQIHGSILPKYKNILSDIYNTPKDVTKKQKEGGLLMKLTDNKPDYIYWDNPNELVERLKLLLSSHQAEMVKTKSSTDKKRQVVNEIHKPTRINFKRRRTILKSMYDLYQADLVEMIPYAKENNGYKYILIVINCFSKFVWAYALKDKSANEVCKAMEKILKIKSPKNLQTDQGKEFFNNAFKKLMKKYNVNHYSTFSEKKAAIVERVNRTLKNLMWKEFNYRGTYRWVDFLKEIVYKYNNTKHRTIGMKPTDVTKKHEKQLLNTIYSHIKISKLNNKFKIGDQVRISKIRGIFDKGYTANWSTEIFKIKKVNLTNPTTYILEDDKNNEIQGGFYEYQLQKVKYPDVYLVEKILKKKNNKVLVKWLGFNNTHNSWIDKNNIV</sequence>
<dbReference type="GO" id="GO:0005694">
    <property type="term" value="C:chromosome"/>
    <property type="evidence" value="ECO:0007669"/>
    <property type="project" value="UniProtKB-ARBA"/>
</dbReference>
<protein>
    <submittedName>
        <fullName evidence="3">Integrase core domain</fullName>
    </submittedName>
</protein>
<dbReference type="SUPFAM" id="SSF54160">
    <property type="entry name" value="Chromo domain-like"/>
    <property type="match status" value="1"/>
</dbReference>
<name>A0AAW1IVM2_POPJA</name>
<evidence type="ECO:0000313" key="3">
    <source>
        <dbReference type="EMBL" id="KAK9694270.1"/>
    </source>
</evidence>
<dbReference type="AlphaFoldDB" id="A0AAW1IVM2"/>
<dbReference type="PANTHER" id="PTHR46585:SF1">
    <property type="entry name" value="CHROMO DOMAIN-CONTAINING PROTEIN"/>
    <property type="match status" value="1"/>
</dbReference>
<dbReference type="InterPro" id="IPR000953">
    <property type="entry name" value="Chromo/chromo_shadow_dom"/>
</dbReference>
<dbReference type="InterPro" id="IPR012337">
    <property type="entry name" value="RNaseH-like_sf"/>
</dbReference>
<dbReference type="PROSITE" id="PS50013">
    <property type="entry name" value="CHROMO_2"/>
    <property type="match status" value="1"/>
</dbReference>